<name>A0ACB9JP41_9ASTR</name>
<accession>A0ACB9JP41</accession>
<organism evidence="1 2">
    <name type="scientific">Smallanthus sonchifolius</name>
    <dbReference type="NCBI Taxonomy" id="185202"/>
    <lineage>
        <taxon>Eukaryota</taxon>
        <taxon>Viridiplantae</taxon>
        <taxon>Streptophyta</taxon>
        <taxon>Embryophyta</taxon>
        <taxon>Tracheophyta</taxon>
        <taxon>Spermatophyta</taxon>
        <taxon>Magnoliopsida</taxon>
        <taxon>eudicotyledons</taxon>
        <taxon>Gunneridae</taxon>
        <taxon>Pentapetalae</taxon>
        <taxon>asterids</taxon>
        <taxon>campanulids</taxon>
        <taxon>Asterales</taxon>
        <taxon>Asteraceae</taxon>
        <taxon>Asteroideae</taxon>
        <taxon>Heliantheae alliance</taxon>
        <taxon>Millerieae</taxon>
        <taxon>Smallanthus</taxon>
    </lineage>
</organism>
<reference evidence="1 2" key="2">
    <citation type="journal article" date="2022" name="Mol. Ecol. Resour.">
        <title>The genomes of chicory, endive, great burdock and yacon provide insights into Asteraceae paleo-polyploidization history and plant inulin production.</title>
        <authorList>
            <person name="Fan W."/>
            <person name="Wang S."/>
            <person name="Wang H."/>
            <person name="Wang A."/>
            <person name="Jiang F."/>
            <person name="Liu H."/>
            <person name="Zhao H."/>
            <person name="Xu D."/>
            <person name="Zhang Y."/>
        </authorList>
    </citation>
    <scope>NUCLEOTIDE SEQUENCE [LARGE SCALE GENOMIC DNA]</scope>
    <source>
        <strain evidence="2">cv. Yunnan</strain>
        <tissue evidence="1">Leaves</tissue>
    </source>
</reference>
<dbReference type="EMBL" id="CM042020">
    <property type="protein sequence ID" value="KAI3821989.1"/>
    <property type="molecule type" value="Genomic_DNA"/>
</dbReference>
<evidence type="ECO:0000313" key="2">
    <source>
        <dbReference type="Proteomes" id="UP001056120"/>
    </source>
</evidence>
<reference evidence="2" key="1">
    <citation type="journal article" date="2022" name="Mol. Ecol. Resour.">
        <title>The genomes of chicory, endive, great burdock and yacon provide insights into Asteraceae palaeo-polyploidization history and plant inulin production.</title>
        <authorList>
            <person name="Fan W."/>
            <person name="Wang S."/>
            <person name="Wang H."/>
            <person name="Wang A."/>
            <person name="Jiang F."/>
            <person name="Liu H."/>
            <person name="Zhao H."/>
            <person name="Xu D."/>
            <person name="Zhang Y."/>
        </authorList>
    </citation>
    <scope>NUCLEOTIDE SEQUENCE [LARGE SCALE GENOMIC DNA]</scope>
    <source>
        <strain evidence="2">cv. Yunnan</strain>
    </source>
</reference>
<sequence>MSLCLVYISDHKTLRIPLNSGELLIKLHILATELFKMKAFAFYIIYLCYVLHSNGKDVHVTSHVIASPYRDQNLKNQQGKPSFHLRPPHNWLNGPVYYKGVYHLFYQYNPYGSVFNKTIVWAHSVSHDLTNWIHLNNALVPTEPFDINSCWSGSITILPGNKPVVLYTGLDTKNQQVQNLAMPKNLSDPFLKEWVKYSGNPLITPPKGVKPDNFRDPSTSWKGKDGNWRVVVGGLRNNLGVAILYWSKDFVHWNLHDDPLHFGANTGMWECPDFYPVSVNSRYGVENSANGKNMKYVLKASFEAHDYYAIGSYDSDKEKFVPDSKGLTGSTSDLRYDYGKFYASKTFFDSVKKRRILWGWINESDRSADDVKKGWAGIQSVPRQVYLSNTGRQLVQWPVEETEKLRDNHVSYSGKKLKGKSLFEVAGITASQVDIELSFKLPKIEEAEVLAPEWDDPQILCSTKTASVGGQAGPFGLLVMASQDLTEQTAVFFRVFKDNHQFVVLMCSDQSRSSLRQGIDKTTYGAFIHMGHEDEVISLRSLVDHSVIESFGAEGRACITVRVYPQFHVKKEAHVYVFNNGSRDVVIKKLDAWSMKTTKGN</sequence>
<keyword evidence="2" id="KW-1185">Reference proteome</keyword>
<evidence type="ECO:0000313" key="1">
    <source>
        <dbReference type="EMBL" id="KAI3821989.1"/>
    </source>
</evidence>
<comment type="caution">
    <text evidence="1">The sequence shown here is derived from an EMBL/GenBank/DDBJ whole genome shotgun (WGS) entry which is preliminary data.</text>
</comment>
<gene>
    <name evidence="1" type="ORF">L1987_09570</name>
</gene>
<proteinExistence type="predicted"/>
<protein>
    <submittedName>
        <fullName evidence="1">Uncharacterized protein</fullName>
    </submittedName>
</protein>
<dbReference type="Proteomes" id="UP001056120">
    <property type="component" value="Linkage Group LG03"/>
</dbReference>